<dbReference type="GO" id="GO:0000981">
    <property type="term" value="F:DNA-binding transcription factor activity, RNA polymerase II-specific"/>
    <property type="evidence" value="ECO:0007669"/>
    <property type="project" value="InterPro"/>
</dbReference>
<dbReference type="PANTHER" id="PTHR10336:SF82">
    <property type="entry name" value="PHOSPHOINOSITIDE PHOSPHOLIPASE C"/>
    <property type="match status" value="1"/>
</dbReference>
<dbReference type="Gene3D" id="2.60.40.150">
    <property type="entry name" value="C2 domain"/>
    <property type="match status" value="1"/>
</dbReference>
<evidence type="ECO:0000256" key="11">
    <source>
        <dbReference type="SAM" id="MobiDB-lite"/>
    </source>
</evidence>
<evidence type="ECO:0000313" key="13">
    <source>
        <dbReference type="EMBL" id="GAT23842.1"/>
    </source>
</evidence>
<dbReference type="Pfam" id="PF00388">
    <property type="entry name" value="PI-PLC-X"/>
    <property type="match status" value="2"/>
</dbReference>
<feature type="compositionally biased region" description="Low complexity" evidence="11">
    <location>
        <begin position="184"/>
        <end position="195"/>
    </location>
</feature>
<keyword evidence="8" id="KW-0539">Nucleus</keyword>
<dbReference type="CDD" id="cd00067">
    <property type="entry name" value="GAL4"/>
    <property type="match status" value="1"/>
</dbReference>
<protein>
    <recommendedName>
        <fullName evidence="10">Phosphoinositide phospholipase C</fullName>
        <ecNumber evidence="10">3.1.4.11</ecNumber>
    </recommendedName>
</protein>
<dbReference type="PRINTS" id="PR00390">
    <property type="entry name" value="PHPHLIPASEC"/>
</dbReference>
<evidence type="ECO:0000259" key="12">
    <source>
        <dbReference type="PROSITE" id="PS50008"/>
    </source>
</evidence>
<keyword evidence="3 10" id="KW-0442">Lipid degradation</keyword>
<evidence type="ECO:0000256" key="1">
    <source>
        <dbReference type="ARBA" id="ARBA00001195"/>
    </source>
</evidence>
<evidence type="ECO:0000256" key="8">
    <source>
        <dbReference type="ARBA" id="ARBA00023242"/>
    </source>
</evidence>
<dbReference type="GO" id="GO:0048015">
    <property type="term" value="P:phosphatidylinositol-mediated signaling"/>
    <property type="evidence" value="ECO:0007669"/>
    <property type="project" value="TreeGrafter"/>
</dbReference>
<dbReference type="Pfam" id="PF00387">
    <property type="entry name" value="PI-PLC-Y"/>
    <property type="match status" value="1"/>
</dbReference>
<comment type="catalytic activity">
    <reaction evidence="1 10">
        <text>a 1,2-diacyl-sn-glycero-3-phospho-(1D-myo-inositol-4,5-bisphosphate) + H2O = 1D-myo-inositol 1,4,5-trisphosphate + a 1,2-diacyl-sn-glycerol + H(+)</text>
        <dbReference type="Rhea" id="RHEA:33179"/>
        <dbReference type="ChEBI" id="CHEBI:15377"/>
        <dbReference type="ChEBI" id="CHEBI:15378"/>
        <dbReference type="ChEBI" id="CHEBI:17815"/>
        <dbReference type="ChEBI" id="CHEBI:58456"/>
        <dbReference type="ChEBI" id="CHEBI:203600"/>
        <dbReference type="EC" id="3.1.4.11"/>
    </reaction>
</comment>
<evidence type="ECO:0000256" key="4">
    <source>
        <dbReference type="ARBA" id="ARBA00023015"/>
    </source>
</evidence>
<feature type="region of interest" description="Disordered" evidence="11">
    <location>
        <begin position="381"/>
        <end position="414"/>
    </location>
</feature>
<comment type="function">
    <text evidence="9">The production of the second messenger molecules diacylglycerol (DAG) and inositol 1,4,5-trisphosphate (IP3) is mediated by activated phosphatidylinositol-specific phospholipase C enzymes.</text>
</comment>
<evidence type="ECO:0000256" key="3">
    <source>
        <dbReference type="ARBA" id="ARBA00022963"/>
    </source>
</evidence>
<dbReference type="SUPFAM" id="SSF49562">
    <property type="entry name" value="C2 domain (Calcium/lipid-binding domain, CaLB)"/>
    <property type="match status" value="1"/>
</dbReference>
<dbReference type="SMART" id="SM00148">
    <property type="entry name" value="PLCXc"/>
    <property type="match status" value="1"/>
</dbReference>
<feature type="compositionally biased region" description="Basic residues" evidence="11">
    <location>
        <begin position="205"/>
        <end position="215"/>
    </location>
</feature>
<dbReference type="Proteomes" id="UP000075230">
    <property type="component" value="Unassembled WGS sequence"/>
</dbReference>
<dbReference type="SUPFAM" id="SSF51695">
    <property type="entry name" value="PLC-like phosphodiesterases"/>
    <property type="match status" value="2"/>
</dbReference>
<dbReference type="EMBL" id="BCWF01000017">
    <property type="protein sequence ID" value="GAT23842.1"/>
    <property type="molecule type" value="Genomic_DNA"/>
</dbReference>
<dbReference type="CDD" id="cd00275">
    <property type="entry name" value="C2_PLC_like"/>
    <property type="match status" value="1"/>
</dbReference>
<evidence type="ECO:0000256" key="9">
    <source>
        <dbReference type="ARBA" id="ARBA00059664"/>
    </source>
</evidence>
<dbReference type="InterPro" id="IPR001711">
    <property type="entry name" value="PLipase_C_Pinositol-sp_Y"/>
</dbReference>
<dbReference type="Gene3D" id="3.20.20.190">
    <property type="entry name" value="Phosphatidylinositol (PI) phosphodiesterase"/>
    <property type="match status" value="2"/>
</dbReference>
<evidence type="ECO:0000256" key="6">
    <source>
        <dbReference type="ARBA" id="ARBA00023163"/>
    </source>
</evidence>
<accession>A0A146FE14</accession>
<dbReference type="InterPro" id="IPR001192">
    <property type="entry name" value="PI-PLC_fam"/>
</dbReference>
<dbReference type="FunFam" id="3.20.20.190:FF:000039">
    <property type="entry name" value="Phosphoinositide phospholipase C"/>
    <property type="match status" value="1"/>
</dbReference>
<gene>
    <name evidence="13" type="ORF">RIB2604_01709830</name>
</gene>
<dbReference type="GO" id="GO:0008270">
    <property type="term" value="F:zinc ion binding"/>
    <property type="evidence" value="ECO:0007669"/>
    <property type="project" value="InterPro"/>
</dbReference>
<dbReference type="InterPro" id="IPR000909">
    <property type="entry name" value="PLipase_C_PInositol-sp_X_dom"/>
</dbReference>
<dbReference type="CDD" id="cd08598">
    <property type="entry name" value="PI-PLC1c_yeast"/>
    <property type="match status" value="1"/>
</dbReference>
<dbReference type="GO" id="GO:0004435">
    <property type="term" value="F:phosphatidylinositol-4,5-bisphosphate phospholipase C activity"/>
    <property type="evidence" value="ECO:0007669"/>
    <property type="project" value="UniProtKB-EC"/>
</dbReference>
<dbReference type="PROSITE" id="PS50007">
    <property type="entry name" value="PIPLC_X_DOMAIN"/>
    <property type="match status" value="1"/>
</dbReference>
<dbReference type="PROSITE" id="PS50008">
    <property type="entry name" value="PIPLC_Y_DOMAIN"/>
    <property type="match status" value="1"/>
</dbReference>
<organism evidence="13 14">
    <name type="scientific">Aspergillus kawachii</name>
    <name type="common">White koji mold</name>
    <name type="synonym">Aspergillus awamori var. kawachi</name>
    <dbReference type="NCBI Taxonomy" id="1069201"/>
    <lineage>
        <taxon>Eukaryota</taxon>
        <taxon>Fungi</taxon>
        <taxon>Dikarya</taxon>
        <taxon>Ascomycota</taxon>
        <taxon>Pezizomycotina</taxon>
        <taxon>Eurotiomycetes</taxon>
        <taxon>Eurotiomycetidae</taxon>
        <taxon>Eurotiales</taxon>
        <taxon>Aspergillaceae</taxon>
        <taxon>Aspergillus</taxon>
        <taxon>Aspergillus subgen. Circumdati</taxon>
    </lineage>
</organism>
<dbReference type="InterPro" id="IPR001138">
    <property type="entry name" value="Zn2Cys6_DnaBD"/>
</dbReference>
<dbReference type="GO" id="GO:0016042">
    <property type="term" value="P:lipid catabolic process"/>
    <property type="evidence" value="ECO:0007669"/>
    <property type="project" value="UniProtKB-KW"/>
</dbReference>
<dbReference type="VEuPathDB" id="FungiDB:ASPFODRAFT_709890"/>
<feature type="compositionally biased region" description="Polar residues" evidence="11">
    <location>
        <begin position="387"/>
        <end position="409"/>
    </location>
</feature>
<evidence type="ECO:0000256" key="5">
    <source>
        <dbReference type="ARBA" id="ARBA00023098"/>
    </source>
</evidence>
<feature type="region of interest" description="Disordered" evidence="11">
    <location>
        <begin position="238"/>
        <end position="272"/>
    </location>
</feature>
<dbReference type="EC" id="3.1.4.11" evidence="10"/>
<evidence type="ECO:0000313" key="14">
    <source>
        <dbReference type="Proteomes" id="UP000075230"/>
    </source>
</evidence>
<comment type="caution">
    <text evidence="13">The sequence shown here is derived from an EMBL/GenBank/DDBJ whole genome shotgun (WGS) entry which is preliminary data.</text>
</comment>
<keyword evidence="2 10" id="KW-0378">Hydrolase</keyword>
<dbReference type="SMART" id="SM00149">
    <property type="entry name" value="PLCYc"/>
    <property type="match status" value="1"/>
</dbReference>
<dbReference type="VEuPathDB" id="FungiDB:ASPFODRAFT_57931"/>
<feature type="domain" description="PI-PLC Y-box" evidence="12">
    <location>
        <begin position="421"/>
        <end position="534"/>
    </location>
</feature>
<evidence type="ECO:0000256" key="10">
    <source>
        <dbReference type="RuleBase" id="RU361133"/>
    </source>
</evidence>
<dbReference type="InterPro" id="IPR035892">
    <property type="entry name" value="C2_domain_sf"/>
</dbReference>
<dbReference type="GO" id="GO:0051209">
    <property type="term" value="P:release of sequestered calcium ion into cytosol"/>
    <property type="evidence" value="ECO:0007669"/>
    <property type="project" value="TreeGrafter"/>
</dbReference>
<feature type="region of interest" description="Disordered" evidence="11">
    <location>
        <begin position="806"/>
        <end position="849"/>
    </location>
</feature>
<name>A0A146FE14_ASPKA</name>
<keyword evidence="6" id="KW-0804">Transcription</keyword>
<evidence type="ECO:0000256" key="2">
    <source>
        <dbReference type="ARBA" id="ARBA00022801"/>
    </source>
</evidence>
<keyword evidence="4" id="KW-0805">Transcription regulation</keyword>
<sequence>MDELTAQTSRITMDSSLSTQKITLPFAPSMLNYIDKIYSSLTSMNQPNFLTEVQREPTGQGSTTKEHPAPLATLAAFYEYLASPEASAMRAATQMDLSAPITDYFISTSHNTYLTGNQLYSESKASAYTNVCSVRHQHPLVELSSLLKGGVQYDWFFIVLLSGCRSVEIDVWDGKAEGESSQETGDSSATSGSNSSDDEKISSCKPRRGSKREKLKKMTENHRHLRALSQEVGKLEGFLGHHKPSTSSGSSGESKASGSAIPVPGKPEPRVLHGHTLTRETSFREVCYAIRDSAFVASDLPVIVSLEVHACLEQQQTMVEIMEEAWKGMLVEVTPELEAGTVPPPPLKDLKRKILIKVKHVESVDEGGDREAKEKAVYTQHMEALKQQKSPTSPDEASKTPQTPESTTAAPHKPSKILQALSKLAVFTKGFHFNNFAQPEAKVPSHVFSLSEKAVREAHATDGDALFEHNRHFFMRVYPNGLRVDSSNMDPTFFWRRGAQMVALNWQNFDKAMMLNSGMFAGEQGWVLKPPGYRGSDAQPGIIEPRRLDLTIEFLAGQNIPLPAGHTNENKFYPFVTCLLHVETPDDSFAASEDDTESEKTGYKHCTKSVTGVNPDFGSQKMEFATVSGFLDELTFVRFKIKDNEWMHNALAAWACIRLDRLQEGYRIIHLNDSTGAPTEGALLDLGDNKSNQQFPTVQNNLTLRPLTPDTCPTLISPQAKKIRGDETKPRCRNCIEKNLVCRYGVQVTFLPKNTLTVAEGELCTSTNMKSIENEERVVRREERQRKGRWRWVKFVNEDPTLGGDDVVDEDSISDGARASGDETVLAPSGIGSEVDIGDDDGLHGSPAMQSSLVGSKAFSDRDKSAVHGLLALGIGNGVNNDKAVPDEGYGKSGSEFVSSELVASTPAVMKHAPSFVGFSERFKADGLFQLDICDLTHPFGIAAVQMALGSEPLMTALLGLSNACVILKDMGNQRTSHISRIDQWTRPLRSDSFTLTAENALTAVLEETRWLVTDIAQTWKNMENLMTRTRNLDPLTHQALDPGIASSIYWMFFRLGSSQTSTHVCAILTKPDLSAALANDRPIQTQLPMLPLPSLPILSRIEEVRERTRAYAHVLLWLCGKALMLYHQQTSPGQFTAPPQQLDSWLDVFDAIEQWHHLRPHELKPMVDLGVDDQLAQAESGFPLLLFANGTGAFCNQLYHTAMLLLLQCKPRTALLGLQSITLSPLWHSQRICGIALNNDRRESWDPCLIASFLVAARRMTHESQQQEILEGFERVCNITGWDLDGYLTQLREDWSFIDGY</sequence>
<reference evidence="14" key="2">
    <citation type="submission" date="2016-02" db="EMBL/GenBank/DDBJ databases">
        <title>Genome sequencing of Aspergillus luchuensis NBRC 4314.</title>
        <authorList>
            <person name="Yamada O."/>
        </authorList>
    </citation>
    <scope>NUCLEOTIDE SEQUENCE [LARGE SCALE GENOMIC DNA]</scope>
    <source>
        <strain evidence="14">RIB 2604</strain>
    </source>
</reference>
<keyword evidence="7" id="KW-0807">Transducer</keyword>
<dbReference type="InterPro" id="IPR017946">
    <property type="entry name" value="PLC-like_Pdiesterase_TIM-brl"/>
</dbReference>
<proteinExistence type="predicted"/>
<dbReference type="PANTHER" id="PTHR10336">
    <property type="entry name" value="PHOSPHOINOSITIDE-SPECIFIC PHOSPHOLIPASE C FAMILY PROTEIN"/>
    <property type="match status" value="1"/>
</dbReference>
<feature type="region of interest" description="Disordered" evidence="11">
    <location>
        <begin position="176"/>
        <end position="223"/>
    </location>
</feature>
<reference evidence="13 14" key="1">
    <citation type="journal article" date="2016" name="DNA Res.">
        <title>Genome sequence of Aspergillus luchuensis NBRC 4314.</title>
        <authorList>
            <person name="Yamada O."/>
            <person name="Machida M."/>
            <person name="Hosoyama A."/>
            <person name="Goto M."/>
            <person name="Takahashi T."/>
            <person name="Futagami T."/>
            <person name="Yamagata Y."/>
            <person name="Takeuchi M."/>
            <person name="Kobayashi T."/>
            <person name="Koike H."/>
            <person name="Abe K."/>
            <person name="Asai K."/>
            <person name="Arita M."/>
            <person name="Fujita N."/>
            <person name="Fukuda K."/>
            <person name="Higa K."/>
            <person name="Horikawa H."/>
            <person name="Ishikawa T."/>
            <person name="Jinno K."/>
            <person name="Kato Y."/>
            <person name="Kirimura K."/>
            <person name="Mizutani O."/>
            <person name="Nakasone K."/>
            <person name="Sano M."/>
            <person name="Shiraishi Y."/>
            <person name="Tsukahara M."/>
            <person name="Gomi K."/>
        </authorList>
    </citation>
    <scope>NUCLEOTIDE SEQUENCE [LARGE SCALE GENOMIC DNA]</scope>
    <source>
        <strain evidence="13 14">RIB 2604</strain>
    </source>
</reference>
<feature type="compositionally biased region" description="Low complexity" evidence="11">
    <location>
        <begin position="245"/>
        <end position="259"/>
    </location>
</feature>
<keyword evidence="5 10" id="KW-0443">Lipid metabolism</keyword>
<evidence type="ECO:0000256" key="7">
    <source>
        <dbReference type="ARBA" id="ARBA00023224"/>
    </source>
</evidence>